<dbReference type="PANTHER" id="PTHR34001">
    <property type="entry name" value="BLL7405 PROTEIN"/>
    <property type="match status" value="1"/>
</dbReference>
<dbReference type="PANTHER" id="PTHR34001:SF3">
    <property type="entry name" value="BLL7405 PROTEIN"/>
    <property type="match status" value="1"/>
</dbReference>
<comment type="similarity">
    <text evidence="5">Belongs to the Omp25/RopB family.</text>
</comment>
<dbReference type="SUPFAM" id="SSF56925">
    <property type="entry name" value="OMPA-like"/>
    <property type="match status" value="1"/>
</dbReference>
<evidence type="ECO:0000256" key="4">
    <source>
        <dbReference type="ARBA" id="ARBA00023237"/>
    </source>
</evidence>
<sequence>MDTLWTLVQPMRRNIRRLGRASLSVAALTAILASTATYTPANADGYIPGAVWTDSQYVTDWSGFYVGGKFGGTWGDIGWAQHYTEFVLPGAAGQEASFSPGGVAGGIMGGANLQMGYWIFGLEIGFVGTGLSQSTASPSFPATDTFKTDIDWLLSIEPRLGYTFDRTMVFIKGGWVGGNASMSVAGVGTGGAYKTFKTDEFVDGWSLGAGVEYAWWPSFIVGLEYQYVHLNLSTAGSCDLCLIGIPIGTEAAITGGADISSVMLRASYLFRPEDGF</sequence>
<dbReference type="AlphaFoldDB" id="A0A109BEX6"/>
<dbReference type="Gene3D" id="2.40.160.20">
    <property type="match status" value="1"/>
</dbReference>
<dbReference type="PATRIC" id="fig|121290.4.peg.2461"/>
<keyword evidence="4" id="KW-0998">Cell outer membrane</keyword>
<feature type="signal peptide" evidence="6">
    <location>
        <begin position="1"/>
        <end position="43"/>
    </location>
</feature>
<dbReference type="STRING" id="121290.APY04_2264"/>
<comment type="subcellular location">
    <subcellularLocation>
        <location evidence="1">Cell outer membrane</location>
    </subcellularLocation>
</comment>
<evidence type="ECO:0000256" key="5">
    <source>
        <dbReference type="ARBA" id="ARBA00038306"/>
    </source>
</evidence>
<reference evidence="8 9" key="1">
    <citation type="submission" date="2015-10" db="EMBL/GenBank/DDBJ databases">
        <title>Transcriptomic analysis of a linuron degrading triple-species bacterial consortium.</title>
        <authorList>
            <person name="Albers P."/>
        </authorList>
    </citation>
    <scope>NUCLEOTIDE SEQUENCE [LARGE SCALE GENOMIC DNA]</scope>
    <source>
        <strain evidence="8 9">WDL6</strain>
    </source>
</reference>
<protein>
    <recommendedName>
        <fullName evidence="7">Outer membrane protein beta-barrel domain-containing protein</fullName>
    </recommendedName>
</protein>
<comment type="caution">
    <text evidence="8">The sequence shown here is derived from an EMBL/GenBank/DDBJ whole genome shotgun (WGS) entry which is preliminary data.</text>
</comment>
<name>A0A109BEX6_HYPSL</name>
<feature type="domain" description="Outer membrane protein beta-barrel" evidence="7">
    <location>
        <begin position="58"/>
        <end position="231"/>
    </location>
</feature>
<evidence type="ECO:0000259" key="7">
    <source>
        <dbReference type="Pfam" id="PF13505"/>
    </source>
</evidence>
<keyword evidence="9" id="KW-1185">Reference proteome</keyword>
<proteinExistence type="inferred from homology"/>
<evidence type="ECO:0000256" key="2">
    <source>
        <dbReference type="ARBA" id="ARBA00022729"/>
    </source>
</evidence>
<keyword evidence="3" id="KW-0472">Membrane</keyword>
<dbReference type="OrthoDB" id="9815357at2"/>
<keyword evidence="2 6" id="KW-0732">Signal</keyword>
<gene>
    <name evidence="8" type="ORF">APY04_2264</name>
</gene>
<dbReference type="Pfam" id="PF13505">
    <property type="entry name" value="OMP_b-brl"/>
    <property type="match status" value="1"/>
</dbReference>
<dbReference type="EMBL" id="LMTR01000071">
    <property type="protein sequence ID" value="KWT66857.1"/>
    <property type="molecule type" value="Genomic_DNA"/>
</dbReference>
<dbReference type="RefSeq" id="WP_068462504.1">
    <property type="nucleotide sequence ID" value="NZ_LMTR01000071.1"/>
</dbReference>
<accession>A0A109BEX6</accession>
<dbReference type="InterPro" id="IPR011250">
    <property type="entry name" value="OMP/PagP_B-barrel"/>
</dbReference>
<organism evidence="8 9">
    <name type="scientific">Hyphomicrobium sulfonivorans</name>
    <dbReference type="NCBI Taxonomy" id="121290"/>
    <lineage>
        <taxon>Bacteria</taxon>
        <taxon>Pseudomonadati</taxon>
        <taxon>Pseudomonadota</taxon>
        <taxon>Alphaproteobacteria</taxon>
        <taxon>Hyphomicrobiales</taxon>
        <taxon>Hyphomicrobiaceae</taxon>
        <taxon>Hyphomicrobium</taxon>
    </lineage>
</organism>
<evidence type="ECO:0000256" key="1">
    <source>
        <dbReference type="ARBA" id="ARBA00004442"/>
    </source>
</evidence>
<evidence type="ECO:0000256" key="6">
    <source>
        <dbReference type="SAM" id="SignalP"/>
    </source>
</evidence>
<dbReference type="InterPro" id="IPR051692">
    <property type="entry name" value="OMP-like"/>
</dbReference>
<evidence type="ECO:0000313" key="9">
    <source>
        <dbReference type="Proteomes" id="UP000059074"/>
    </source>
</evidence>
<dbReference type="InterPro" id="IPR027385">
    <property type="entry name" value="Beta-barrel_OMP"/>
</dbReference>
<evidence type="ECO:0000313" key="8">
    <source>
        <dbReference type="EMBL" id="KWT66857.1"/>
    </source>
</evidence>
<dbReference type="GO" id="GO:0009279">
    <property type="term" value="C:cell outer membrane"/>
    <property type="evidence" value="ECO:0007669"/>
    <property type="project" value="UniProtKB-SubCell"/>
</dbReference>
<feature type="chain" id="PRO_5007132580" description="Outer membrane protein beta-barrel domain-containing protein" evidence="6">
    <location>
        <begin position="44"/>
        <end position="276"/>
    </location>
</feature>
<evidence type="ECO:0000256" key="3">
    <source>
        <dbReference type="ARBA" id="ARBA00023136"/>
    </source>
</evidence>
<dbReference type="Proteomes" id="UP000059074">
    <property type="component" value="Unassembled WGS sequence"/>
</dbReference>